<dbReference type="Proteomes" id="UP000195072">
    <property type="component" value="Unassembled WGS sequence"/>
</dbReference>
<gene>
    <name evidence="1" type="ORF">HK16_10615</name>
</gene>
<dbReference type="AlphaFoldDB" id="A0A252EIT7"/>
<dbReference type="EMBL" id="JOOZ01000036">
    <property type="protein sequence ID" value="OUL66327.1"/>
    <property type="molecule type" value="Genomic_DNA"/>
</dbReference>
<name>A0A252EIT7_9PROT</name>
<accession>A0A252EIT7</accession>
<dbReference type="RefSeq" id="WP_086897516.1">
    <property type="nucleotide sequence ID" value="NZ_JOOZ01000036.1"/>
</dbReference>
<reference evidence="1 2" key="1">
    <citation type="submission" date="2014-06" db="EMBL/GenBank/DDBJ databases">
        <authorList>
            <person name="Ju J."/>
            <person name="Zhang J."/>
        </authorList>
    </citation>
    <scope>NUCLEOTIDE SEQUENCE [LARGE SCALE GENOMIC DNA]</scope>
    <source>
        <strain evidence="1">DmL_050</strain>
    </source>
</reference>
<comment type="caution">
    <text evidence="1">The sequence shown here is derived from an EMBL/GenBank/DDBJ whole genome shotgun (WGS) entry which is preliminary data.</text>
</comment>
<sequence length="111" mass="11638">MTTDQKSILNDPRVTNNADGTVSVTLSKPVSLTTDGEVLTSIQLGPLNGKAMVDMINYTREGDRMASIIQSSSGIVGPKGDALIKELSGYDFLLLSEVASTFLGSGQTTGQ</sequence>
<organism evidence="1 2">
    <name type="scientific">Acetobacter senegalensis</name>
    <dbReference type="NCBI Taxonomy" id="446692"/>
    <lineage>
        <taxon>Bacteria</taxon>
        <taxon>Pseudomonadati</taxon>
        <taxon>Pseudomonadota</taxon>
        <taxon>Alphaproteobacteria</taxon>
        <taxon>Acetobacterales</taxon>
        <taxon>Acetobacteraceae</taxon>
        <taxon>Acetobacter</taxon>
    </lineage>
</organism>
<protein>
    <submittedName>
        <fullName evidence="1">Uncharacterized protein</fullName>
    </submittedName>
</protein>
<evidence type="ECO:0000313" key="2">
    <source>
        <dbReference type="Proteomes" id="UP000195072"/>
    </source>
</evidence>
<proteinExistence type="predicted"/>
<evidence type="ECO:0000313" key="1">
    <source>
        <dbReference type="EMBL" id="OUL66327.1"/>
    </source>
</evidence>